<organism evidence="1 2">
    <name type="scientific">Hibiscus syriacus</name>
    <name type="common">Rose of Sharon</name>
    <dbReference type="NCBI Taxonomy" id="106335"/>
    <lineage>
        <taxon>Eukaryota</taxon>
        <taxon>Viridiplantae</taxon>
        <taxon>Streptophyta</taxon>
        <taxon>Embryophyta</taxon>
        <taxon>Tracheophyta</taxon>
        <taxon>Spermatophyta</taxon>
        <taxon>Magnoliopsida</taxon>
        <taxon>eudicotyledons</taxon>
        <taxon>Gunneridae</taxon>
        <taxon>Pentapetalae</taxon>
        <taxon>rosids</taxon>
        <taxon>malvids</taxon>
        <taxon>Malvales</taxon>
        <taxon>Malvaceae</taxon>
        <taxon>Malvoideae</taxon>
        <taxon>Hibiscus</taxon>
    </lineage>
</organism>
<proteinExistence type="predicted"/>
<evidence type="ECO:0000313" key="2">
    <source>
        <dbReference type="Proteomes" id="UP000436088"/>
    </source>
</evidence>
<protein>
    <submittedName>
        <fullName evidence="1">Splicing factor U2af small subunit A-like</fullName>
    </submittedName>
</protein>
<dbReference type="AlphaFoldDB" id="A0A6A3BPA5"/>
<dbReference type="EMBL" id="VEPZ02000829">
    <property type="protein sequence ID" value="KAE8717238.1"/>
    <property type="molecule type" value="Genomic_DNA"/>
</dbReference>
<keyword evidence="2" id="KW-1185">Reference proteome</keyword>
<accession>A0A6A3BPA5</accession>
<name>A0A6A3BPA5_HIBSY</name>
<comment type="caution">
    <text evidence="1">The sequence shown here is derived from an EMBL/GenBank/DDBJ whole genome shotgun (WGS) entry which is preliminary data.</text>
</comment>
<evidence type="ECO:0000313" key="1">
    <source>
        <dbReference type="EMBL" id="KAE8717238.1"/>
    </source>
</evidence>
<dbReference type="Proteomes" id="UP000436088">
    <property type="component" value="Unassembled WGS sequence"/>
</dbReference>
<gene>
    <name evidence="1" type="ORF">F3Y22_tig00110056pilonHSYRG00018</name>
</gene>
<sequence length="109" mass="11920">MALLRFQQGLVCNFSSGTSASLDTNAEKERLQEVGNNPFLAAPLQPAKPSDEASKDNHLSMLRAFATIIEAMKGGLSNESGGEKMLLPEKRADVRFNFRFGKKILGEPH</sequence>
<reference evidence="1" key="1">
    <citation type="submission" date="2019-09" db="EMBL/GenBank/DDBJ databases">
        <title>Draft genome information of white flower Hibiscus syriacus.</title>
        <authorList>
            <person name="Kim Y.-M."/>
        </authorList>
    </citation>
    <scope>NUCLEOTIDE SEQUENCE [LARGE SCALE GENOMIC DNA]</scope>
    <source>
        <strain evidence="1">YM2019G1</strain>
    </source>
</reference>